<feature type="domain" description="RING-type" evidence="6">
    <location>
        <begin position="127"/>
        <end position="166"/>
    </location>
</feature>
<evidence type="ECO:0000313" key="7">
    <source>
        <dbReference type="EMBL" id="RDX46094.1"/>
    </source>
</evidence>
<dbReference type="EMBL" id="KZ857430">
    <property type="protein sequence ID" value="RDX46094.1"/>
    <property type="molecule type" value="Genomic_DNA"/>
</dbReference>
<dbReference type="PANTHER" id="PTHR23327:SF42">
    <property type="entry name" value="LON PEPTIDASE N-TERMINAL DOMAIN AND RING FINGER PROTEIN C14F5.10C"/>
    <property type="match status" value="1"/>
</dbReference>
<dbReference type="STRING" id="139420.A0A371D0N1"/>
<dbReference type="Gene3D" id="3.30.40.10">
    <property type="entry name" value="Zinc/RING finger domain, C3HC4 (zinc finger)"/>
    <property type="match status" value="1"/>
</dbReference>
<keyword evidence="1" id="KW-0479">Metal-binding</keyword>
<dbReference type="Pfam" id="PF13923">
    <property type="entry name" value="zf-C3HC4_2"/>
    <property type="match status" value="1"/>
</dbReference>
<dbReference type="SMART" id="SM00184">
    <property type="entry name" value="RING"/>
    <property type="match status" value="1"/>
</dbReference>
<name>A0A371D0N1_9APHY</name>
<dbReference type="Proteomes" id="UP000256964">
    <property type="component" value="Unassembled WGS sequence"/>
</dbReference>
<proteinExistence type="predicted"/>
<dbReference type="GO" id="GO:0008270">
    <property type="term" value="F:zinc ion binding"/>
    <property type="evidence" value="ECO:0007669"/>
    <property type="project" value="UniProtKB-KW"/>
</dbReference>
<dbReference type="InterPro" id="IPR017907">
    <property type="entry name" value="Znf_RING_CS"/>
</dbReference>
<dbReference type="SUPFAM" id="SSF57850">
    <property type="entry name" value="RING/U-box"/>
    <property type="match status" value="1"/>
</dbReference>
<dbReference type="AlphaFoldDB" id="A0A371D0N1"/>
<feature type="region of interest" description="Disordered" evidence="5">
    <location>
        <begin position="65"/>
        <end position="94"/>
    </location>
</feature>
<evidence type="ECO:0000256" key="1">
    <source>
        <dbReference type="ARBA" id="ARBA00022723"/>
    </source>
</evidence>
<protein>
    <recommendedName>
        <fullName evidence="6">RING-type domain-containing protein</fullName>
    </recommendedName>
</protein>
<sequence length="176" mass="19165">MVICLCRTTPEMRSAEAEGPLAVATKQTTAVSTNLTDEQLLHIVELRHGVDVSSKFRDLLTGKETAAIHSDDSQPGETEDAPSPTISSPKSLSDSWEKSMFDELRGASNHEDAAHQPTAGGLSPLRCRLCLRDFCDEPVATPCGHVFCHRCIGKELIAHTKCPVCQRTVLQQLVLD</sequence>
<dbReference type="InterPro" id="IPR001841">
    <property type="entry name" value="Znf_RING"/>
</dbReference>
<dbReference type="PANTHER" id="PTHR23327">
    <property type="entry name" value="RING FINGER PROTEIN 127"/>
    <property type="match status" value="1"/>
</dbReference>
<evidence type="ECO:0000313" key="8">
    <source>
        <dbReference type="Proteomes" id="UP000256964"/>
    </source>
</evidence>
<dbReference type="OrthoDB" id="6333297at2759"/>
<dbReference type="GO" id="GO:0061630">
    <property type="term" value="F:ubiquitin protein ligase activity"/>
    <property type="evidence" value="ECO:0007669"/>
    <property type="project" value="TreeGrafter"/>
</dbReference>
<dbReference type="InterPro" id="IPR013083">
    <property type="entry name" value="Znf_RING/FYVE/PHD"/>
</dbReference>
<organism evidence="7 8">
    <name type="scientific">Lentinus brumalis</name>
    <dbReference type="NCBI Taxonomy" id="2498619"/>
    <lineage>
        <taxon>Eukaryota</taxon>
        <taxon>Fungi</taxon>
        <taxon>Dikarya</taxon>
        <taxon>Basidiomycota</taxon>
        <taxon>Agaricomycotina</taxon>
        <taxon>Agaricomycetes</taxon>
        <taxon>Polyporales</taxon>
        <taxon>Polyporaceae</taxon>
        <taxon>Lentinus</taxon>
    </lineage>
</organism>
<evidence type="ECO:0000259" key="6">
    <source>
        <dbReference type="PROSITE" id="PS50089"/>
    </source>
</evidence>
<keyword evidence="8" id="KW-1185">Reference proteome</keyword>
<feature type="compositionally biased region" description="Polar residues" evidence="5">
    <location>
        <begin position="84"/>
        <end position="94"/>
    </location>
</feature>
<evidence type="ECO:0000256" key="5">
    <source>
        <dbReference type="SAM" id="MobiDB-lite"/>
    </source>
</evidence>
<keyword evidence="3" id="KW-0862">Zinc</keyword>
<dbReference type="PROSITE" id="PS00518">
    <property type="entry name" value="ZF_RING_1"/>
    <property type="match status" value="1"/>
</dbReference>
<evidence type="ECO:0000256" key="4">
    <source>
        <dbReference type="PROSITE-ProRule" id="PRU00175"/>
    </source>
</evidence>
<evidence type="ECO:0000256" key="3">
    <source>
        <dbReference type="ARBA" id="ARBA00022833"/>
    </source>
</evidence>
<dbReference type="PROSITE" id="PS50089">
    <property type="entry name" value="ZF_RING_2"/>
    <property type="match status" value="1"/>
</dbReference>
<reference evidence="7 8" key="1">
    <citation type="journal article" date="2018" name="Biotechnol. Biofuels">
        <title>Integrative visual omics of the white-rot fungus Polyporus brumalis exposes the biotechnological potential of its oxidative enzymes for delignifying raw plant biomass.</title>
        <authorList>
            <person name="Miyauchi S."/>
            <person name="Rancon A."/>
            <person name="Drula E."/>
            <person name="Hage H."/>
            <person name="Chaduli D."/>
            <person name="Favel A."/>
            <person name="Grisel S."/>
            <person name="Henrissat B."/>
            <person name="Herpoel-Gimbert I."/>
            <person name="Ruiz-Duenas F.J."/>
            <person name="Chevret D."/>
            <person name="Hainaut M."/>
            <person name="Lin J."/>
            <person name="Wang M."/>
            <person name="Pangilinan J."/>
            <person name="Lipzen A."/>
            <person name="Lesage-Meessen L."/>
            <person name="Navarro D."/>
            <person name="Riley R."/>
            <person name="Grigoriev I.V."/>
            <person name="Zhou S."/>
            <person name="Raouche S."/>
            <person name="Rosso M.N."/>
        </authorList>
    </citation>
    <scope>NUCLEOTIDE SEQUENCE [LARGE SCALE GENOMIC DNA]</scope>
    <source>
        <strain evidence="7 8">BRFM 1820</strain>
    </source>
</reference>
<gene>
    <name evidence="7" type="ORF">OH76DRAFT_896676</name>
</gene>
<evidence type="ECO:0000256" key="2">
    <source>
        <dbReference type="ARBA" id="ARBA00022771"/>
    </source>
</evidence>
<accession>A0A371D0N1</accession>
<keyword evidence="2 4" id="KW-0863">Zinc-finger</keyword>